<comment type="caution">
    <text evidence="4">The sequence shown here is derived from an EMBL/GenBank/DDBJ whole genome shotgun (WGS) entry which is preliminary data.</text>
</comment>
<organism evidence="4 5">
    <name type="scientific">Leptospira idonii</name>
    <dbReference type="NCBI Taxonomy" id="1193500"/>
    <lineage>
        <taxon>Bacteria</taxon>
        <taxon>Pseudomonadati</taxon>
        <taxon>Spirochaetota</taxon>
        <taxon>Spirochaetia</taxon>
        <taxon>Leptospirales</taxon>
        <taxon>Leptospiraceae</taxon>
        <taxon>Leptospira</taxon>
    </lineage>
</organism>
<dbReference type="InterPro" id="IPR036271">
    <property type="entry name" value="Tet_transcr_reg_TetR-rel_C_sf"/>
</dbReference>
<evidence type="ECO:0000259" key="3">
    <source>
        <dbReference type="PROSITE" id="PS50977"/>
    </source>
</evidence>
<accession>A0A4R9LZQ4</accession>
<reference evidence="4" key="1">
    <citation type="journal article" date="2019" name="PLoS Negl. Trop. Dis.">
        <title>Revisiting the worldwide diversity of Leptospira species in the environment.</title>
        <authorList>
            <person name="Vincent A.T."/>
            <person name="Schiettekatte O."/>
            <person name="Bourhy P."/>
            <person name="Veyrier F.J."/>
            <person name="Picardeau M."/>
        </authorList>
    </citation>
    <scope>NUCLEOTIDE SEQUENCE [LARGE SCALE GENOMIC DNA]</scope>
    <source>
        <strain evidence="4">201300427</strain>
    </source>
</reference>
<evidence type="ECO:0000313" key="4">
    <source>
        <dbReference type="EMBL" id="TGN19121.1"/>
    </source>
</evidence>
<name>A0A4R9LZQ4_9LEPT</name>
<dbReference type="EMBL" id="RQHW01000035">
    <property type="protein sequence ID" value="TGN19121.1"/>
    <property type="molecule type" value="Genomic_DNA"/>
</dbReference>
<dbReference type="SUPFAM" id="SSF46689">
    <property type="entry name" value="Homeodomain-like"/>
    <property type="match status" value="1"/>
</dbReference>
<keyword evidence="1 2" id="KW-0238">DNA-binding</keyword>
<evidence type="ECO:0000313" key="5">
    <source>
        <dbReference type="Proteomes" id="UP000298058"/>
    </source>
</evidence>
<dbReference type="PANTHER" id="PTHR30055">
    <property type="entry name" value="HTH-TYPE TRANSCRIPTIONAL REGULATOR RUTR"/>
    <property type="match status" value="1"/>
</dbReference>
<dbReference type="OrthoDB" id="9780824at2"/>
<gene>
    <name evidence="4" type="ORF">EHS15_10485</name>
</gene>
<dbReference type="InterPro" id="IPR001647">
    <property type="entry name" value="HTH_TetR"/>
</dbReference>
<dbReference type="PRINTS" id="PR00455">
    <property type="entry name" value="HTHTETR"/>
</dbReference>
<dbReference type="InterPro" id="IPR009057">
    <property type="entry name" value="Homeodomain-like_sf"/>
</dbReference>
<proteinExistence type="predicted"/>
<feature type="DNA-binding region" description="H-T-H motif" evidence="2">
    <location>
        <begin position="55"/>
        <end position="74"/>
    </location>
</feature>
<dbReference type="PANTHER" id="PTHR30055:SF222">
    <property type="entry name" value="REGULATORY PROTEIN"/>
    <property type="match status" value="1"/>
</dbReference>
<feature type="domain" description="HTH tetR-type" evidence="3">
    <location>
        <begin position="32"/>
        <end position="92"/>
    </location>
</feature>
<dbReference type="SUPFAM" id="SSF48498">
    <property type="entry name" value="Tetracyclin repressor-like, C-terminal domain"/>
    <property type="match status" value="1"/>
</dbReference>
<dbReference type="InterPro" id="IPR023772">
    <property type="entry name" value="DNA-bd_HTH_TetR-type_CS"/>
</dbReference>
<dbReference type="PROSITE" id="PS50977">
    <property type="entry name" value="HTH_TETR_2"/>
    <property type="match status" value="1"/>
</dbReference>
<dbReference type="AlphaFoldDB" id="A0A4R9LZQ4"/>
<dbReference type="Gene3D" id="1.10.357.10">
    <property type="entry name" value="Tetracycline Repressor, domain 2"/>
    <property type="match status" value="1"/>
</dbReference>
<dbReference type="Gene3D" id="1.10.10.60">
    <property type="entry name" value="Homeodomain-like"/>
    <property type="match status" value="1"/>
</dbReference>
<dbReference type="PROSITE" id="PS01081">
    <property type="entry name" value="HTH_TETR_1"/>
    <property type="match status" value="1"/>
</dbReference>
<dbReference type="InterPro" id="IPR050109">
    <property type="entry name" value="HTH-type_TetR-like_transc_reg"/>
</dbReference>
<evidence type="ECO:0000256" key="2">
    <source>
        <dbReference type="PROSITE-ProRule" id="PRU00335"/>
    </source>
</evidence>
<dbReference type="Proteomes" id="UP000298058">
    <property type="component" value="Unassembled WGS sequence"/>
</dbReference>
<protein>
    <submittedName>
        <fullName evidence="4">TetR/AcrR family transcriptional regulator</fullName>
    </submittedName>
</protein>
<sequence length="228" mass="26752">MRNHERKRLRTHLRLTKKNLQNEYQKYKNPASEKEADILKAGEILFGEKGFDGTTTKELAAKAKVTERTLFKYFATKQELYSRILSGIVYEVAFAVQMVKLREMLEARKTKFADWYLFMMKDRVAMARENRHKIRILVTAILQDADFAEFFGKVWKENLYEPALDAIRYYQSTGEIRSDVDVETYVRTSYSINISYLLYRFVIVPDLPVDDDAELKKILHIISQGILA</sequence>
<evidence type="ECO:0000256" key="1">
    <source>
        <dbReference type="ARBA" id="ARBA00023125"/>
    </source>
</evidence>
<dbReference type="Pfam" id="PF00440">
    <property type="entry name" value="TetR_N"/>
    <property type="match status" value="1"/>
</dbReference>
<dbReference type="GO" id="GO:0003677">
    <property type="term" value="F:DNA binding"/>
    <property type="evidence" value="ECO:0007669"/>
    <property type="project" value="UniProtKB-UniRule"/>
</dbReference>
<keyword evidence="5" id="KW-1185">Reference proteome</keyword>